<dbReference type="SUPFAM" id="SSF48403">
    <property type="entry name" value="Ankyrin repeat"/>
    <property type="match status" value="1"/>
</dbReference>
<dbReference type="PROSITE" id="PS50088">
    <property type="entry name" value="ANK_REPEAT"/>
    <property type="match status" value="1"/>
</dbReference>
<evidence type="ECO:0000256" key="1">
    <source>
        <dbReference type="ARBA" id="ARBA00022737"/>
    </source>
</evidence>
<dbReference type="EMBL" id="MDDG01000001">
    <property type="protein sequence ID" value="OQE46081.1"/>
    <property type="molecule type" value="Genomic_DNA"/>
</dbReference>
<keyword evidence="5" id="KW-1185">Reference proteome</keyword>
<proteinExistence type="predicted"/>
<dbReference type="SMART" id="SM00248">
    <property type="entry name" value="ANK"/>
    <property type="match status" value="6"/>
</dbReference>
<reference evidence="5" key="1">
    <citation type="journal article" date="2017" name="Nat. Microbiol.">
        <title>Global analysis of biosynthetic gene clusters reveals vast potential of secondary metabolite production in Penicillium species.</title>
        <authorList>
            <person name="Nielsen J.C."/>
            <person name="Grijseels S."/>
            <person name="Prigent S."/>
            <person name="Ji B."/>
            <person name="Dainat J."/>
            <person name="Nielsen K.F."/>
            <person name="Frisvad J.C."/>
            <person name="Workman M."/>
            <person name="Nielsen J."/>
        </authorList>
    </citation>
    <scope>NUCLEOTIDE SEQUENCE [LARGE SCALE GENOMIC DNA]</scope>
    <source>
        <strain evidence="5">IBT 31321</strain>
    </source>
</reference>
<evidence type="ECO:0000256" key="2">
    <source>
        <dbReference type="ARBA" id="ARBA00023043"/>
    </source>
</evidence>
<keyword evidence="2 3" id="KW-0040">ANK repeat</keyword>
<dbReference type="Pfam" id="PF12796">
    <property type="entry name" value="Ank_2"/>
    <property type="match status" value="1"/>
</dbReference>
<dbReference type="STRING" id="36646.A0A1V6V5Z1"/>
<evidence type="ECO:0000256" key="3">
    <source>
        <dbReference type="PROSITE-ProRule" id="PRU00023"/>
    </source>
</evidence>
<comment type="caution">
    <text evidence="4">The sequence shown here is derived from an EMBL/GenBank/DDBJ whole genome shotgun (WGS) entry which is preliminary data.</text>
</comment>
<dbReference type="Gene3D" id="1.25.40.20">
    <property type="entry name" value="Ankyrin repeat-containing domain"/>
    <property type="match status" value="1"/>
</dbReference>
<dbReference type="InterPro" id="IPR002110">
    <property type="entry name" value="Ankyrin_rpt"/>
</dbReference>
<gene>
    <name evidence="4" type="ORF">PENCOP_c001G08354</name>
</gene>
<dbReference type="InterPro" id="IPR036770">
    <property type="entry name" value="Ankyrin_rpt-contain_sf"/>
</dbReference>
<name>A0A1V6V5Z1_9EURO</name>
<feature type="repeat" description="ANK" evidence="3">
    <location>
        <begin position="103"/>
        <end position="135"/>
    </location>
</feature>
<dbReference type="AlphaFoldDB" id="A0A1V6V5Z1"/>
<organism evidence="4 5">
    <name type="scientific">Penicillium coprophilum</name>
    <dbReference type="NCBI Taxonomy" id="36646"/>
    <lineage>
        <taxon>Eukaryota</taxon>
        <taxon>Fungi</taxon>
        <taxon>Dikarya</taxon>
        <taxon>Ascomycota</taxon>
        <taxon>Pezizomycotina</taxon>
        <taxon>Eurotiomycetes</taxon>
        <taxon>Eurotiomycetidae</taxon>
        <taxon>Eurotiales</taxon>
        <taxon>Aspergillaceae</taxon>
        <taxon>Penicillium</taxon>
    </lineage>
</organism>
<sequence length="369" mass="41851">MSLVHLPTEIILMIDSYLDSKKDLNALIRTSPRFTAMFGEKLYKANTAHEHNYVILWAAKRGLVGTIRKCIKAGAKITLRDRFRSHLRNPNAPEIMNVIPRHPKSHPLTVAAEIGSMSCVHLLLMQGVNPNILDEHYETPMRQAAGNGHVQIVQYLLARYESAFVGAFKLRRPLHLAAARGHMDVLKALFSFLQRPRQFLAVKDAAQIILYEGLWHCKEDVVRYALKNGADVNDESLIPTLRFAPDVCANELPDRPRPKLLQAHKTRERIQGVETPGWSAEISNTLYAALIGGDENLLRLIFDYGCDLARLGPEALRYAILRRERRLISQLMSMGITFTPKVLGKGLENESLVWEHMMRNILNELGFEH</sequence>
<protein>
    <submittedName>
        <fullName evidence="4">Uncharacterized protein</fullName>
    </submittedName>
</protein>
<keyword evidence="1" id="KW-0677">Repeat</keyword>
<dbReference type="PANTHER" id="PTHR24171:SF9">
    <property type="entry name" value="ANKYRIN REPEAT DOMAIN-CONTAINING PROTEIN 39"/>
    <property type="match status" value="1"/>
</dbReference>
<dbReference type="Proteomes" id="UP000191500">
    <property type="component" value="Unassembled WGS sequence"/>
</dbReference>
<evidence type="ECO:0000313" key="5">
    <source>
        <dbReference type="Proteomes" id="UP000191500"/>
    </source>
</evidence>
<accession>A0A1V6V5Z1</accession>
<evidence type="ECO:0000313" key="4">
    <source>
        <dbReference type="EMBL" id="OQE46081.1"/>
    </source>
</evidence>
<dbReference type="PANTHER" id="PTHR24171">
    <property type="entry name" value="ANKYRIN REPEAT DOMAIN-CONTAINING PROTEIN 39-RELATED"/>
    <property type="match status" value="1"/>
</dbReference>